<dbReference type="PROSITE" id="PS50932">
    <property type="entry name" value="HTH_LACI_2"/>
    <property type="match status" value="1"/>
</dbReference>
<evidence type="ECO:0000259" key="4">
    <source>
        <dbReference type="PROSITE" id="PS50932"/>
    </source>
</evidence>
<dbReference type="Gene3D" id="1.10.260.40">
    <property type="entry name" value="lambda repressor-like DNA-binding domains"/>
    <property type="match status" value="1"/>
</dbReference>
<dbReference type="Gene3D" id="3.40.50.2300">
    <property type="match status" value="2"/>
</dbReference>
<organism evidence="5 6">
    <name type="scientific">Anaerocolumna xylanovorans DSM 12503</name>
    <dbReference type="NCBI Taxonomy" id="1121345"/>
    <lineage>
        <taxon>Bacteria</taxon>
        <taxon>Bacillati</taxon>
        <taxon>Bacillota</taxon>
        <taxon>Clostridia</taxon>
        <taxon>Lachnospirales</taxon>
        <taxon>Lachnospiraceae</taxon>
        <taxon>Anaerocolumna</taxon>
    </lineage>
</organism>
<dbReference type="CDD" id="cd06267">
    <property type="entry name" value="PBP1_LacI_sugar_binding-like"/>
    <property type="match status" value="1"/>
</dbReference>
<keyword evidence="3" id="KW-0804">Transcription</keyword>
<dbReference type="GO" id="GO:0003700">
    <property type="term" value="F:DNA-binding transcription factor activity"/>
    <property type="evidence" value="ECO:0007669"/>
    <property type="project" value="TreeGrafter"/>
</dbReference>
<evidence type="ECO:0000256" key="3">
    <source>
        <dbReference type="ARBA" id="ARBA00023163"/>
    </source>
</evidence>
<dbReference type="PANTHER" id="PTHR30146:SF109">
    <property type="entry name" value="HTH-TYPE TRANSCRIPTIONAL REGULATOR GALS"/>
    <property type="match status" value="1"/>
</dbReference>
<evidence type="ECO:0000313" key="6">
    <source>
        <dbReference type="Proteomes" id="UP000184612"/>
    </source>
</evidence>
<dbReference type="InterPro" id="IPR000843">
    <property type="entry name" value="HTH_LacI"/>
</dbReference>
<dbReference type="Proteomes" id="UP000184612">
    <property type="component" value="Unassembled WGS sequence"/>
</dbReference>
<keyword evidence="1" id="KW-0805">Transcription regulation</keyword>
<dbReference type="SUPFAM" id="SSF53822">
    <property type="entry name" value="Periplasmic binding protein-like I"/>
    <property type="match status" value="1"/>
</dbReference>
<sequence length="368" mass="40916">MKCTFFRFILRLLLNYSPINKSGSVFMATIKDIAGKLGIAVSTVSKGLNGASDISDDMRQLVLNTAVEMGYASKKMRTATTRKVCIFIENMDYENIDQFGYDIIVGFKLSAARRHWEVTVVPSSLTLQTEEQYDTYMLKNGYSGAFFLGFTLHDDWIMQLNKTTVPTVLLDNYIERNHHVGYVGTDSEEGIDLAVDHLKELGHKKIAFLNGSKNSMVSDQRYSAFINSMKKHSLTPDENLIEFGYYVPDCAKNHVPSFLKNGATAIICASDLIASGVIAEVVKHGLKVPGDISVIGFDDLPIASQLSPPLTTIRQDRVDLGKSAFLLLDGLIHNVSISKLLQRAKFIKRQSTGPCKIKSDINQMDKKL</sequence>
<dbReference type="GO" id="GO:0000976">
    <property type="term" value="F:transcription cis-regulatory region binding"/>
    <property type="evidence" value="ECO:0007669"/>
    <property type="project" value="TreeGrafter"/>
</dbReference>
<dbReference type="AlphaFoldDB" id="A0A1M7YMN4"/>
<dbReference type="CDD" id="cd01392">
    <property type="entry name" value="HTH_LacI"/>
    <property type="match status" value="1"/>
</dbReference>
<dbReference type="SMART" id="SM00354">
    <property type="entry name" value="HTH_LACI"/>
    <property type="match status" value="1"/>
</dbReference>
<reference evidence="5 6" key="1">
    <citation type="submission" date="2016-12" db="EMBL/GenBank/DDBJ databases">
        <authorList>
            <person name="Song W.-J."/>
            <person name="Kurnit D.M."/>
        </authorList>
    </citation>
    <scope>NUCLEOTIDE SEQUENCE [LARGE SCALE GENOMIC DNA]</scope>
    <source>
        <strain evidence="5 6">DSM 12503</strain>
    </source>
</reference>
<name>A0A1M7YMN4_9FIRM</name>
<dbReference type="EMBL" id="FRFD01000015">
    <property type="protein sequence ID" value="SHO53894.1"/>
    <property type="molecule type" value="Genomic_DNA"/>
</dbReference>
<dbReference type="InterPro" id="IPR010982">
    <property type="entry name" value="Lambda_DNA-bd_dom_sf"/>
</dbReference>
<gene>
    <name evidence="5" type="ORF">SAMN02745217_04353</name>
</gene>
<keyword evidence="6" id="KW-1185">Reference proteome</keyword>
<dbReference type="Pfam" id="PF13377">
    <property type="entry name" value="Peripla_BP_3"/>
    <property type="match status" value="1"/>
</dbReference>
<protein>
    <submittedName>
        <fullName evidence="5">Transcriptional regulator, LacI family</fullName>
    </submittedName>
</protein>
<dbReference type="InterPro" id="IPR028082">
    <property type="entry name" value="Peripla_BP_I"/>
</dbReference>
<dbReference type="Pfam" id="PF00356">
    <property type="entry name" value="LacI"/>
    <property type="match status" value="1"/>
</dbReference>
<keyword evidence="2" id="KW-0238">DNA-binding</keyword>
<accession>A0A1M7YMN4</accession>
<dbReference type="STRING" id="1121345.SAMN02745217_04353"/>
<evidence type="ECO:0000313" key="5">
    <source>
        <dbReference type="EMBL" id="SHO53894.1"/>
    </source>
</evidence>
<evidence type="ECO:0000256" key="2">
    <source>
        <dbReference type="ARBA" id="ARBA00023125"/>
    </source>
</evidence>
<dbReference type="InterPro" id="IPR046335">
    <property type="entry name" value="LacI/GalR-like_sensor"/>
</dbReference>
<dbReference type="SUPFAM" id="SSF47413">
    <property type="entry name" value="lambda repressor-like DNA-binding domains"/>
    <property type="match status" value="1"/>
</dbReference>
<dbReference type="PANTHER" id="PTHR30146">
    <property type="entry name" value="LACI-RELATED TRANSCRIPTIONAL REPRESSOR"/>
    <property type="match status" value="1"/>
</dbReference>
<feature type="domain" description="HTH lacI-type" evidence="4">
    <location>
        <begin position="28"/>
        <end position="82"/>
    </location>
</feature>
<proteinExistence type="predicted"/>
<evidence type="ECO:0000256" key="1">
    <source>
        <dbReference type="ARBA" id="ARBA00023015"/>
    </source>
</evidence>